<feature type="compositionally biased region" description="Basic residues" evidence="1">
    <location>
        <begin position="207"/>
        <end position="221"/>
    </location>
</feature>
<protein>
    <submittedName>
        <fullName evidence="2">Uncharacterized protein</fullName>
    </submittedName>
</protein>
<proteinExistence type="predicted"/>
<feature type="compositionally biased region" description="Low complexity" evidence="1">
    <location>
        <begin position="83"/>
        <end position="98"/>
    </location>
</feature>
<feature type="compositionally biased region" description="Basic residues" evidence="1">
    <location>
        <begin position="182"/>
        <end position="195"/>
    </location>
</feature>
<feature type="region of interest" description="Disordered" evidence="1">
    <location>
        <begin position="36"/>
        <end position="169"/>
    </location>
</feature>
<feature type="region of interest" description="Disordered" evidence="1">
    <location>
        <begin position="182"/>
        <end position="247"/>
    </location>
</feature>
<evidence type="ECO:0000313" key="3">
    <source>
        <dbReference type="Proteomes" id="UP001066276"/>
    </source>
</evidence>
<keyword evidence="3" id="KW-1185">Reference proteome</keyword>
<dbReference type="Proteomes" id="UP001066276">
    <property type="component" value="Chromosome 8"/>
</dbReference>
<reference evidence="2" key="1">
    <citation type="journal article" date="2022" name="bioRxiv">
        <title>Sequencing and chromosome-scale assembly of the giantPleurodeles waltlgenome.</title>
        <authorList>
            <person name="Brown T."/>
            <person name="Elewa A."/>
            <person name="Iarovenko S."/>
            <person name="Subramanian E."/>
            <person name="Araus A.J."/>
            <person name="Petzold A."/>
            <person name="Susuki M."/>
            <person name="Suzuki K.-i.T."/>
            <person name="Hayashi T."/>
            <person name="Toyoda A."/>
            <person name="Oliveira C."/>
            <person name="Osipova E."/>
            <person name="Leigh N.D."/>
            <person name="Simon A."/>
            <person name="Yun M.H."/>
        </authorList>
    </citation>
    <scope>NUCLEOTIDE SEQUENCE</scope>
    <source>
        <strain evidence="2">20211129_DDA</strain>
        <tissue evidence="2">Liver</tissue>
    </source>
</reference>
<organism evidence="2 3">
    <name type="scientific">Pleurodeles waltl</name>
    <name type="common">Iberian ribbed newt</name>
    <dbReference type="NCBI Taxonomy" id="8319"/>
    <lineage>
        <taxon>Eukaryota</taxon>
        <taxon>Metazoa</taxon>
        <taxon>Chordata</taxon>
        <taxon>Craniata</taxon>
        <taxon>Vertebrata</taxon>
        <taxon>Euteleostomi</taxon>
        <taxon>Amphibia</taxon>
        <taxon>Batrachia</taxon>
        <taxon>Caudata</taxon>
        <taxon>Salamandroidea</taxon>
        <taxon>Salamandridae</taxon>
        <taxon>Pleurodelinae</taxon>
        <taxon>Pleurodeles</taxon>
    </lineage>
</organism>
<gene>
    <name evidence="2" type="ORF">NDU88_004486</name>
</gene>
<evidence type="ECO:0000313" key="2">
    <source>
        <dbReference type="EMBL" id="KAJ1116270.1"/>
    </source>
</evidence>
<feature type="compositionally biased region" description="Basic residues" evidence="1">
    <location>
        <begin position="41"/>
        <end position="51"/>
    </location>
</feature>
<comment type="caution">
    <text evidence="2">The sequence shown here is derived from an EMBL/GenBank/DDBJ whole genome shotgun (WGS) entry which is preliminary data.</text>
</comment>
<dbReference type="AlphaFoldDB" id="A0AAV7NTV7"/>
<name>A0AAV7NTV7_PLEWA</name>
<evidence type="ECO:0000256" key="1">
    <source>
        <dbReference type="SAM" id="MobiDB-lite"/>
    </source>
</evidence>
<accession>A0AAV7NTV7</accession>
<sequence>MRSPGGHTQSGLLTGQLRGTPHLRISLVCVVSQSGGIRLRPPSRRPVRRRQAPPTDAPGRTSPSGRARFRGQRRAPYPTPSEAAAATQRQTTWAQARTSPSKAAPQGRGRTQVAPPASAAPPLFSRSGSSPAQRATAPPAGRAAASSPPRTARDTQGPAPGGQDRTSAIPPSTALAALRSAHRTARLNASRHRCKVGPSGADPSSVRHARLRGHAPGRKKISKQDNKCETQSHGIRRSKTTRSTTKDQGNFTKVKAPLSIKTVSQAPDDITQSKIYIL</sequence>
<feature type="compositionally biased region" description="Low complexity" evidence="1">
    <location>
        <begin position="131"/>
        <end position="150"/>
    </location>
</feature>
<dbReference type="EMBL" id="JANPWB010000012">
    <property type="protein sequence ID" value="KAJ1116270.1"/>
    <property type="molecule type" value="Genomic_DNA"/>
</dbReference>